<reference evidence="12" key="1">
    <citation type="submission" date="2022-03" db="EMBL/GenBank/DDBJ databases">
        <authorList>
            <person name="Lindestad O."/>
        </authorList>
    </citation>
    <scope>NUCLEOTIDE SEQUENCE</scope>
</reference>
<proteinExistence type="inferred from homology"/>
<dbReference type="InterPro" id="IPR023311">
    <property type="entry name" value="Methusela_ecto_dom_2"/>
</dbReference>
<comment type="caution">
    <text evidence="12">The sequence shown here is derived from an EMBL/GenBank/DDBJ whole genome shotgun (WGS) entry which is preliminary data.</text>
</comment>
<dbReference type="GO" id="GO:0004930">
    <property type="term" value="F:G protein-coupled receptor activity"/>
    <property type="evidence" value="ECO:0007669"/>
    <property type="project" value="UniProtKB-KW"/>
</dbReference>
<dbReference type="PANTHER" id="PTHR46953">
    <property type="entry name" value="G-PROTEIN COUPLED RECEPTOR MTH-LIKE 1-RELATED"/>
    <property type="match status" value="1"/>
</dbReference>
<dbReference type="PANTHER" id="PTHR46953:SF1">
    <property type="entry name" value="G-PROTEIN COUPLED RECEPTOR MTH-LIKE 1-RELATED"/>
    <property type="match status" value="1"/>
</dbReference>
<dbReference type="AlphaFoldDB" id="A0A8S4RCL5"/>
<protein>
    <submittedName>
        <fullName evidence="12">Jg1629 protein</fullName>
    </submittedName>
</protein>
<evidence type="ECO:0000256" key="5">
    <source>
        <dbReference type="ARBA" id="ARBA00022989"/>
    </source>
</evidence>
<evidence type="ECO:0000256" key="3">
    <source>
        <dbReference type="ARBA" id="ARBA00022692"/>
    </source>
</evidence>
<dbReference type="SUPFAM" id="SSF63877">
    <property type="entry name" value="Methuselah ectodomain"/>
    <property type="match status" value="1"/>
</dbReference>
<evidence type="ECO:0000256" key="1">
    <source>
        <dbReference type="ARBA" id="ARBA00004127"/>
    </source>
</evidence>
<keyword evidence="7 10" id="KW-0472">Membrane</keyword>
<evidence type="ECO:0000256" key="4">
    <source>
        <dbReference type="ARBA" id="ARBA00022729"/>
    </source>
</evidence>
<evidence type="ECO:0000259" key="11">
    <source>
        <dbReference type="PROSITE" id="PS50261"/>
    </source>
</evidence>
<dbReference type="PROSITE" id="PS50261">
    <property type="entry name" value="G_PROTEIN_RECEP_F2_4"/>
    <property type="match status" value="1"/>
</dbReference>
<evidence type="ECO:0000313" key="12">
    <source>
        <dbReference type="EMBL" id="CAH2234487.1"/>
    </source>
</evidence>
<evidence type="ECO:0000313" key="13">
    <source>
        <dbReference type="Proteomes" id="UP000838756"/>
    </source>
</evidence>
<gene>
    <name evidence="12" type="primary">jg1629</name>
    <name evidence="12" type="ORF">PAEG_LOCUS12311</name>
</gene>
<feature type="domain" description="G-protein coupled receptors family 2 profile 2" evidence="11">
    <location>
        <begin position="148"/>
        <end position="301"/>
    </location>
</feature>
<dbReference type="InterPro" id="IPR036272">
    <property type="entry name" value="Methuselah_N_sf"/>
</dbReference>
<comment type="similarity">
    <text evidence="2">Belongs to the G-protein coupled receptor 2 family. Mth subfamily.</text>
</comment>
<dbReference type="CDD" id="cd15039">
    <property type="entry name" value="7tmB3_Methuselah-like"/>
    <property type="match status" value="1"/>
</dbReference>
<dbReference type="OrthoDB" id="5854379at2759"/>
<dbReference type="Proteomes" id="UP000838756">
    <property type="component" value="Unassembled WGS sequence"/>
</dbReference>
<dbReference type="Gene3D" id="1.20.1070.10">
    <property type="entry name" value="Rhodopsin 7-helix transmembrane proteins"/>
    <property type="match status" value="2"/>
</dbReference>
<keyword evidence="8" id="KW-0675">Receptor</keyword>
<dbReference type="InterPro" id="IPR052808">
    <property type="entry name" value="GPCR_Mth-like"/>
</dbReference>
<keyword evidence="3 10" id="KW-0812">Transmembrane</keyword>
<dbReference type="Pfam" id="PF00002">
    <property type="entry name" value="7tm_2"/>
    <property type="match status" value="1"/>
</dbReference>
<keyword evidence="9" id="KW-0807">Transducer</keyword>
<evidence type="ECO:0000256" key="7">
    <source>
        <dbReference type="ARBA" id="ARBA00023136"/>
    </source>
</evidence>
<feature type="transmembrane region" description="Helical" evidence="10">
    <location>
        <begin position="259"/>
        <end position="280"/>
    </location>
</feature>
<evidence type="ECO:0000256" key="8">
    <source>
        <dbReference type="ARBA" id="ARBA00023170"/>
    </source>
</evidence>
<name>A0A8S4RCL5_9NEOP</name>
<evidence type="ECO:0000256" key="10">
    <source>
        <dbReference type="SAM" id="Phobius"/>
    </source>
</evidence>
<dbReference type="EMBL" id="CAKXAJ010025064">
    <property type="protein sequence ID" value="CAH2234487.1"/>
    <property type="molecule type" value="Genomic_DNA"/>
</dbReference>
<accession>A0A8S4RCL5</accession>
<comment type="subcellular location">
    <subcellularLocation>
        <location evidence="1">Endomembrane system</location>
        <topology evidence="1">Multi-pass membrane protein</topology>
    </subcellularLocation>
</comment>
<feature type="transmembrane region" description="Helical" evidence="10">
    <location>
        <begin position="184"/>
        <end position="203"/>
    </location>
</feature>
<evidence type="ECO:0000256" key="9">
    <source>
        <dbReference type="ARBA" id="ARBA00023224"/>
    </source>
</evidence>
<dbReference type="GO" id="GO:0007166">
    <property type="term" value="P:cell surface receptor signaling pathway"/>
    <property type="evidence" value="ECO:0007669"/>
    <property type="project" value="InterPro"/>
</dbReference>
<feature type="transmembrane region" description="Helical" evidence="10">
    <location>
        <begin position="356"/>
        <end position="380"/>
    </location>
</feature>
<dbReference type="InterPro" id="IPR017981">
    <property type="entry name" value="GPCR_2-like_7TM"/>
</dbReference>
<organism evidence="12 13">
    <name type="scientific">Pararge aegeria aegeria</name>
    <dbReference type="NCBI Taxonomy" id="348720"/>
    <lineage>
        <taxon>Eukaryota</taxon>
        <taxon>Metazoa</taxon>
        <taxon>Ecdysozoa</taxon>
        <taxon>Arthropoda</taxon>
        <taxon>Hexapoda</taxon>
        <taxon>Insecta</taxon>
        <taxon>Pterygota</taxon>
        <taxon>Neoptera</taxon>
        <taxon>Endopterygota</taxon>
        <taxon>Lepidoptera</taxon>
        <taxon>Glossata</taxon>
        <taxon>Ditrysia</taxon>
        <taxon>Papilionoidea</taxon>
        <taxon>Nymphalidae</taxon>
        <taxon>Satyrinae</taxon>
        <taxon>Satyrini</taxon>
        <taxon>Parargina</taxon>
        <taxon>Pararge</taxon>
    </lineage>
</organism>
<feature type="transmembrane region" description="Helical" evidence="10">
    <location>
        <begin position="387"/>
        <end position="410"/>
    </location>
</feature>
<dbReference type="Gene3D" id="2.170.180.11">
    <property type="entry name" value="Methuselah ectodomain, domain 2"/>
    <property type="match status" value="1"/>
</dbReference>
<keyword evidence="5 10" id="KW-1133">Transmembrane helix</keyword>
<keyword evidence="13" id="KW-1185">Reference proteome</keyword>
<dbReference type="InterPro" id="IPR000832">
    <property type="entry name" value="GPCR_2_secretin-like"/>
</dbReference>
<keyword evidence="4" id="KW-0732">Signal</keyword>
<evidence type="ECO:0000256" key="2">
    <source>
        <dbReference type="ARBA" id="ARBA00008979"/>
    </source>
</evidence>
<dbReference type="GO" id="GO:0012505">
    <property type="term" value="C:endomembrane system"/>
    <property type="evidence" value="ECO:0007669"/>
    <property type="project" value="UniProtKB-SubCell"/>
</dbReference>
<feature type="transmembrane region" description="Helical" evidence="10">
    <location>
        <begin position="149"/>
        <end position="172"/>
    </location>
</feature>
<sequence>MSFICLQDEVKKQLPVVPKCCAGGQNLTITIVDGKVKSVCSRSTLTFQPIFHKANETHIWSYESNVFETIVGNPCSYDRYKLEPDKVSADEFYLLFNGSLFVPFSQPPLLGTRDFCMETFWNESNPAGVTLPLVCFQAPIEEANSSATLIAYATGLIISVPFLLATAGIYTFITELRDTHGKALACHSICLAVAFSCLAATQLAGHAFPATACNIMAYLIQFSFVSCFFWLNVMCFDTYLNVRRYIHSSVSRRSMRRRFAWYCAYAVLLPVILLIVTVTMDLSPAVPSTYLKPNFGVKGCWFKTLDIAHSDFSTSDDWVRLSTVLGQPLPVHERSSPPPREPQINFSQRLRKYKKIFRTCCMLSVIMGLSWVLEVVSWVAGAGTTAVSVWSVFDLINALQGVVIFGIFVLQQPVRSFVKLSKLCNVCRRKKDGSEVSVVSDRNSIDCGPGRRDYV</sequence>
<feature type="transmembrane region" description="Helical" evidence="10">
    <location>
        <begin position="215"/>
        <end position="239"/>
    </location>
</feature>
<dbReference type="GO" id="GO:0016020">
    <property type="term" value="C:membrane"/>
    <property type="evidence" value="ECO:0007669"/>
    <property type="project" value="InterPro"/>
</dbReference>
<evidence type="ECO:0000256" key="6">
    <source>
        <dbReference type="ARBA" id="ARBA00023040"/>
    </source>
</evidence>
<keyword evidence="6" id="KW-0297">G-protein coupled receptor</keyword>